<sequence>MSTPTSKNTSNTIANQNKDKNKSTVPSDNARTHRTTSDSVFSTTDISNKNKNKDDFTIVKEKTKRLLSSSSSSGKKENKKSKKLFISTNRYDPIAINDDMELTTDTQSPATNSIIEQEKKKISLPPPIIVHGVKDFISVRADLIDTVGPNNFSVKSTINTLKIQPSNPEAYREIIHYLKDAEAEFHTYQMKEDKAFRIVIRNLHSSTTPIEIKTAIEEIGFSVRSVTNVLSKIEKIKLPLFFMDLEPDDINNNIFEINILLNTKIKIEEPYKRRIIIQCQNCQEYGHSKAYCSYPPRCVCCAAQYLTSSCTKSRNTPVKRVLCNGEHPANYKGCQIHKNLQKLRNPNSRNQ</sequence>
<dbReference type="Pfam" id="PF07530">
    <property type="entry name" value="PRE_C2HC"/>
    <property type="match status" value="1"/>
</dbReference>
<evidence type="ECO:0000313" key="3">
    <source>
        <dbReference type="EMBL" id="MBY73859.1"/>
    </source>
</evidence>
<evidence type="ECO:0000256" key="1">
    <source>
        <dbReference type="SAM" id="MobiDB-lite"/>
    </source>
</evidence>
<dbReference type="OrthoDB" id="6624230at2759"/>
<feature type="compositionally biased region" description="Polar residues" evidence="1">
    <location>
        <begin position="37"/>
        <end position="48"/>
    </location>
</feature>
<dbReference type="EMBL" id="GGMS01004656">
    <property type="protein sequence ID" value="MBY73859.1"/>
    <property type="molecule type" value="Transcribed_RNA"/>
</dbReference>
<dbReference type="SMART" id="SM00596">
    <property type="entry name" value="PRE_C2HC"/>
    <property type="match status" value="1"/>
</dbReference>
<feature type="compositionally biased region" description="Polar residues" evidence="1">
    <location>
        <begin position="1"/>
        <end position="16"/>
    </location>
</feature>
<reference evidence="3" key="1">
    <citation type="submission" date="2018-04" db="EMBL/GenBank/DDBJ databases">
        <title>Transcriptome assembly of Sipha flava.</title>
        <authorList>
            <person name="Scully E.D."/>
            <person name="Geib S.M."/>
            <person name="Palmer N.A."/>
            <person name="Koch K."/>
            <person name="Bradshaw J."/>
            <person name="Heng-Moss T."/>
            <person name="Sarath G."/>
        </authorList>
    </citation>
    <scope>NUCLEOTIDE SEQUENCE</scope>
</reference>
<proteinExistence type="predicted"/>
<protein>
    <submittedName>
        <fullName evidence="3">Nucleic-acid-binding protein</fullName>
    </submittedName>
</protein>
<gene>
    <name evidence="3" type="ORF">g.179029</name>
</gene>
<dbReference type="InterPro" id="IPR006579">
    <property type="entry name" value="Pre_C2HC_dom"/>
</dbReference>
<feature type="domain" description="Pre-C2HC" evidence="2">
    <location>
        <begin position="209"/>
        <end position="277"/>
    </location>
</feature>
<evidence type="ECO:0000259" key="2">
    <source>
        <dbReference type="SMART" id="SM00596"/>
    </source>
</evidence>
<dbReference type="AlphaFoldDB" id="A0A2S2Q802"/>
<name>A0A2S2Q802_9HEMI</name>
<feature type="region of interest" description="Disordered" evidence="1">
    <location>
        <begin position="1"/>
        <end position="48"/>
    </location>
</feature>
<accession>A0A2S2Q802</accession>
<organism evidence="3">
    <name type="scientific">Sipha flava</name>
    <name type="common">yellow sugarcane aphid</name>
    <dbReference type="NCBI Taxonomy" id="143950"/>
    <lineage>
        <taxon>Eukaryota</taxon>
        <taxon>Metazoa</taxon>
        <taxon>Ecdysozoa</taxon>
        <taxon>Arthropoda</taxon>
        <taxon>Hexapoda</taxon>
        <taxon>Insecta</taxon>
        <taxon>Pterygota</taxon>
        <taxon>Neoptera</taxon>
        <taxon>Paraneoptera</taxon>
        <taxon>Hemiptera</taxon>
        <taxon>Sternorrhyncha</taxon>
        <taxon>Aphidomorpha</taxon>
        <taxon>Aphidoidea</taxon>
        <taxon>Aphididae</taxon>
        <taxon>Sipha</taxon>
    </lineage>
</organism>